<dbReference type="EMBL" id="JAIFRP010004406">
    <property type="protein sequence ID" value="KAK2576512.1"/>
    <property type="molecule type" value="Genomic_DNA"/>
</dbReference>
<dbReference type="AlphaFoldDB" id="A0AAD9VJZ5"/>
<proteinExistence type="predicted"/>
<evidence type="ECO:0000313" key="3">
    <source>
        <dbReference type="Proteomes" id="UP001258017"/>
    </source>
</evidence>
<keyword evidence="3" id="KW-1185">Reference proteome</keyword>
<accession>A0AAD9VJZ5</accession>
<evidence type="ECO:0000256" key="1">
    <source>
        <dbReference type="SAM" id="MobiDB-lite"/>
    </source>
</evidence>
<dbReference type="Proteomes" id="UP001258017">
    <property type="component" value="Unassembled WGS sequence"/>
</dbReference>
<protein>
    <submittedName>
        <fullName evidence="2">Uncharacterized protein</fullName>
    </submittedName>
</protein>
<comment type="caution">
    <text evidence="2">The sequence shown here is derived from an EMBL/GenBank/DDBJ whole genome shotgun (WGS) entry which is preliminary data.</text>
</comment>
<sequence length="88" mass="10012">MAVRHYAREHMIRIKASERSCDSNEDSDNSESEDHYPLIRPISKGVPFNVDVYEASKRRDKLIPSSVSMAMVMPMSAEVGTVYSYMPN</sequence>
<organism evidence="2 3">
    <name type="scientific">Odynerus spinipes</name>
    <dbReference type="NCBI Taxonomy" id="1348599"/>
    <lineage>
        <taxon>Eukaryota</taxon>
        <taxon>Metazoa</taxon>
        <taxon>Ecdysozoa</taxon>
        <taxon>Arthropoda</taxon>
        <taxon>Hexapoda</taxon>
        <taxon>Insecta</taxon>
        <taxon>Pterygota</taxon>
        <taxon>Neoptera</taxon>
        <taxon>Endopterygota</taxon>
        <taxon>Hymenoptera</taxon>
        <taxon>Apocrita</taxon>
        <taxon>Aculeata</taxon>
        <taxon>Vespoidea</taxon>
        <taxon>Vespidae</taxon>
        <taxon>Eumeninae</taxon>
        <taxon>Odynerus</taxon>
    </lineage>
</organism>
<feature type="region of interest" description="Disordered" evidence="1">
    <location>
        <begin position="16"/>
        <end position="38"/>
    </location>
</feature>
<evidence type="ECO:0000313" key="2">
    <source>
        <dbReference type="EMBL" id="KAK2576512.1"/>
    </source>
</evidence>
<name>A0AAD9VJZ5_9HYME</name>
<gene>
    <name evidence="2" type="ORF">KPH14_005835</name>
</gene>
<reference evidence="2" key="1">
    <citation type="submission" date="2021-08" db="EMBL/GenBank/DDBJ databases">
        <authorList>
            <person name="Misof B."/>
            <person name="Oliver O."/>
            <person name="Podsiadlowski L."/>
            <person name="Donath A."/>
            <person name="Peters R."/>
            <person name="Mayer C."/>
            <person name="Rust J."/>
            <person name="Gunkel S."/>
            <person name="Lesny P."/>
            <person name="Martin S."/>
            <person name="Oeyen J.P."/>
            <person name="Petersen M."/>
            <person name="Panagiotis P."/>
            <person name="Wilbrandt J."/>
            <person name="Tanja T."/>
        </authorList>
    </citation>
    <scope>NUCLEOTIDE SEQUENCE</scope>
    <source>
        <strain evidence="2">GBR_01_08_01A</strain>
        <tissue evidence="2">Thorax + abdomen</tissue>
    </source>
</reference>
<reference evidence="2" key="2">
    <citation type="journal article" date="2023" name="Commun. Biol.">
        <title>Intrasexual cuticular hydrocarbon dimorphism in a wasp sheds light on hydrocarbon biosynthesis genes in Hymenoptera.</title>
        <authorList>
            <person name="Moris V.C."/>
            <person name="Podsiadlowski L."/>
            <person name="Martin S."/>
            <person name="Oeyen J.P."/>
            <person name="Donath A."/>
            <person name="Petersen M."/>
            <person name="Wilbrandt J."/>
            <person name="Misof B."/>
            <person name="Liedtke D."/>
            <person name="Thamm M."/>
            <person name="Scheiner R."/>
            <person name="Schmitt T."/>
            <person name="Niehuis O."/>
        </authorList>
    </citation>
    <scope>NUCLEOTIDE SEQUENCE</scope>
    <source>
        <strain evidence="2">GBR_01_08_01A</strain>
    </source>
</reference>